<dbReference type="GO" id="GO:0010181">
    <property type="term" value="F:FMN binding"/>
    <property type="evidence" value="ECO:0007669"/>
    <property type="project" value="InterPro"/>
</dbReference>
<dbReference type="InterPro" id="IPR012349">
    <property type="entry name" value="Split_barrel_FMN-bd"/>
</dbReference>
<evidence type="ECO:0000313" key="3">
    <source>
        <dbReference type="EMBL" id="QSS53664.1"/>
    </source>
</evidence>
<gene>
    <name evidence="3" type="ORF">I7I53_00984</name>
</gene>
<dbReference type="Proteomes" id="UP000663419">
    <property type="component" value="Chromosome 3"/>
</dbReference>
<dbReference type="VEuPathDB" id="FungiDB:I7I53_00984"/>
<dbReference type="PANTHER" id="PTHR28243:SF1">
    <property type="entry name" value="PYRIDOXAMINE 5'-PHOSPHATE OXIDASE ALR4036 FAMILY FMN-BINDING DOMAIN-CONTAINING PROTEIN"/>
    <property type="match status" value="1"/>
</dbReference>
<feature type="compositionally biased region" description="Polar residues" evidence="1">
    <location>
        <begin position="239"/>
        <end position="250"/>
    </location>
</feature>
<reference evidence="3" key="1">
    <citation type="submission" date="2021-01" db="EMBL/GenBank/DDBJ databases">
        <title>Chromosome-level genome assembly of a human fungal pathogen reveals clustering of transcriptionally co-regulated genes.</title>
        <authorList>
            <person name="Voorhies M."/>
            <person name="Cohen S."/>
            <person name="Shea T.P."/>
            <person name="Petrus S."/>
            <person name="Munoz J.F."/>
            <person name="Poplawski S."/>
            <person name="Goldman W.E."/>
            <person name="Michael T."/>
            <person name="Cuomo C.A."/>
            <person name="Sil A."/>
            <person name="Beyhan S."/>
        </authorList>
    </citation>
    <scope>NUCLEOTIDE SEQUENCE</scope>
    <source>
        <strain evidence="3">H88</strain>
    </source>
</reference>
<name>A0A8A1LMK5_AJEC8</name>
<evidence type="ECO:0000259" key="2">
    <source>
        <dbReference type="Pfam" id="PF12766"/>
    </source>
</evidence>
<dbReference type="SUPFAM" id="SSF50475">
    <property type="entry name" value="FMN-binding split barrel"/>
    <property type="match status" value="1"/>
</dbReference>
<dbReference type="AlphaFoldDB" id="A0A8A1LMK5"/>
<feature type="region of interest" description="Disordered" evidence="1">
    <location>
        <begin position="239"/>
        <end position="263"/>
    </location>
</feature>
<dbReference type="EMBL" id="CP069104">
    <property type="protein sequence ID" value="QSS53664.1"/>
    <property type="molecule type" value="Genomic_DNA"/>
</dbReference>
<feature type="domain" description="Pyridoxamine 5'-phosphate oxidase Alr4036 family FMN-binding" evidence="2">
    <location>
        <begin position="59"/>
        <end position="191"/>
    </location>
</feature>
<accession>A0A8A1LMK5</accession>
<dbReference type="InterPro" id="IPR024624">
    <property type="entry name" value="Pyridox_Oxase_Alr4036_FMN-bd"/>
</dbReference>
<dbReference type="PANTHER" id="PTHR28243">
    <property type="entry name" value="AGL049CP"/>
    <property type="match status" value="1"/>
</dbReference>
<organism evidence="3 4">
    <name type="scientific">Ajellomyces capsulatus (strain H88)</name>
    <name type="common">Darling's disease fungus</name>
    <name type="synonym">Histoplasma capsulatum</name>
    <dbReference type="NCBI Taxonomy" id="544711"/>
    <lineage>
        <taxon>Eukaryota</taxon>
        <taxon>Fungi</taxon>
        <taxon>Dikarya</taxon>
        <taxon>Ascomycota</taxon>
        <taxon>Pezizomycotina</taxon>
        <taxon>Eurotiomycetes</taxon>
        <taxon>Eurotiomycetidae</taxon>
        <taxon>Onygenales</taxon>
        <taxon>Ajellomycetaceae</taxon>
        <taxon>Histoplasma</taxon>
    </lineage>
</organism>
<dbReference type="Gene3D" id="2.30.110.10">
    <property type="entry name" value="Electron Transport, Fmn-binding Protein, Chain A"/>
    <property type="match status" value="1"/>
</dbReference>
<evidence type="ECO:0000313" key="4">
    <source>
        <dbReference type="Proteomes" id="UP000663419"/>
    </source>
</evidence>
<dbReference type="Pfam" id="PF12766">
    <property type="entry name" value="Pyridox_oxase_2"/>
    <property type="match status" value="1"/>
</dbReference>
<protein>
    <submittedName>
        <fullName evidence="3">Pyridoxamine 5'-phosphate oxidase domain protein</fullName>
    </submittedName>
</protein>
<proteinExistence type="predicted"/>
<evidence type="ECO:0000256" key="1">
    <source>
        <dbReference type="SAM" id="MobiDB-lite"/>
    </source>
</evidence>
<sequence>MQFTHRPQYIGPALNLSILWNSASSLLPHTYTATYCPRIHHTYINMVSHQHVHPPSSKAPWRPLFQCHISILTSPEFSLATVYRNSSGSAHPRVRTCVFRGFWTELDLRETAKELLQKDEESNRGGINPNVFESDLLTFTTDIRMEKIAQMASTDGADRGNGASGGGPIEAVFWVKDAMMQWRIKGRAFVIGNESCDAGELWSRENIQRWVRRREGSAEEDITRWTWEKEITANFANLSPTMRGSFKNPSPGTPRSEPPSDPSLKLGLTLDDIHDPVARANFRVVVIVPEEVESVDLTSPENFKRMRWALTKRIEKNEDSGEAGVATWEATELWP</sequence>